<proteinExistence type="predicted"/>
<accession>A0A9D2NSR1</accession>
<dbReference type="AlphaFoldDB" id="A0A9D2NSR1"/>
<keyword evidence="1" id="KW-0812">Transmembrane</keyword>
<feature type="transmembrane region" description="Helical" evidence="1">
    <location>
        <begin position="29"/>
        <end position="50"/>
    </location>
</feature>
<evidence type="ECO:0000313" key="2">
    <source>
        <dbReference type="EMBL" id="HJC37926.1"/>
    </source>
</evidence>
<organism evidence="2 3">
    <name type="scientific">Candidatus Mediterraneibacter faecigallinarum</name>
    <dbReference type="NCBI Taxonomy" id="2838669"/>
    <lineage>
        <taxon>Bacteria</taxon>
        <taxon>Bacillati</taxon>
        <taxon>Bacillota</taxon>
        <taxon>Clostridia</taxon>
        <taxon>Lachnospirales</taxon>
        <taxon>Lachnospiraceae</taxon>
        <taxon>Mediterraneibacter</taxon>
    </lineage>
</organism>
<evidence type="ECO:0000256" key="1">
    <source>
        <dbReference type="SAM" id="Phobius"/>
    </source>
</evidence>
<sequence>MEKILTVLSGVLVVFLAASAIYSWVAGQYPVISLAAAVILLILLGIRAVYRRTGRKD</sequence>
<evidence type="ECO:0000313" key="3">
    <source>
        <dbReference type="Proteomes" id="UP000823894"/>
    </source>
</evidence>
<name>A0A9D2NSR1_9FIRM</name>
<protein>
    <submittedName>
        <fullName evidence="2">Uncharacterized protein</fullName>
    </submittedName>
</protein>
<gene>
    <name evidence="2" type="ORF">H9757_02510</name>
</gene>
<keyword evidence="1" id="KW-1133">Transmembrane helix</keyword>
<comment type="caution">
    <text evidence="2">The sequence shown here is derived from an EMBL/GenBank/DDBJ whole genome shotgun (WGS) entry which is preliminary data.</text>
</comment>
<reference evidence="2" key="2">
    <citation type="submission" date="2021-04" db="EMBL/GenBank/DDBJ databases">
        <authorList>
            <person name="Gilroy R."/>
        </authorList>
    </citation>
    <scope>NUCLEOTIDE SEQUENCE</scope>
    <source>
        <strain evidence="2">ChiGjej1B1-1692</strain>
    </source>
</reference>
<dbReference type="EMBL" id="DWWK01000031">
    <property type="protein sequence ID" value="HJC37926.1"/>
    <property type="molecule type" value="Genomic_DNA"/>
</dbReference>
<keyword evidence="1" id="KW-0472">Membrane</keyword>
<reference evidence="2" key="1">
    <citation type="journal article" date="2021" name="PeerJ">
        <title>Extensive microbial diversity within the chicken gut microbiome revealed by metagenomics and culture.</title>
        <authorList>
            <person name="Gilroy R."/>
            <person name="Ravi A."/>
            <person name="Getino M."/>
            <person name="Pursley I."/>
            <person name="Horton D.L."/>
            <person name="Alikhan N.F."/>
            <person name="Baker D."/>
            <person name="Gharbi K."/>
            <person name="Hall N."/>
            <person name="Watson M."/>
            <person name="Adriaenssens E.M."/>
            <person name="Foster-Nyarko E."/>
            <person name="Jarju S."/>
            <person name="Secka A."/>
            <person name="Antonio M."/>
            <person name="Oren A."/>
            <person name="Chaudhuri R.R."/>
            <person name="La Ragione R."/>
            <person name="Hildebrand F."/>
            <person name="Pallen M.J."/>
        </authorList>
    </citation>
    <scope>NUCLEOTIDE SEQUENCE</scope>
    <source>
        <strain evidence="2">ChiGjej1B1-1692</strain>
    </source>
</reference>
<dbReference type="Proteomes" id="UP000823894">
    <property type="component" value="Unassembled WGS sequence"/>
</dbReference>